<reference evidence="19" key="1">
    <citation type="submission" date="2025-08" db="UniProtKB">
        <authorList>
            <consortium name="RefSeq"/>
        </authorList>
    </citation>
    <scope>IDENTIFICATION</scope>
    <source>
        <tissue evidence="19">Whole organism</tissue>
    </source>
</reference>
<name>A0A979FPH7_HYAAZ</name>
<dbReference type="GO" id="GO:0005739">
    <property type="term" value="C:mitochondrion"/>
    <property type="evidence" value="ECO:0007669"/>
    <property type="project" value="UniProtKB-SubCell"/>
</dbReference>
<dbReference type="CDD" id="cd18037">
    <property type="entry name" value="DEXSc_Pif1_like"/>
    <property type="match status" value="1"/>
</dbReference>
<dbReference type="Pfam" id="PF25344">
    <property type="entry name" value="PH_LRR1"/>
    <property type="match status" value="1"/>
</dbReference>
<dbReference type="CDD" id="cd18809">
    <property type="entry name" value="SF1_C_RecD"/>
    <property type="match status" value="1"/>
</dbReference>
<dbReference type="Proteomes" id="UP000694843">
    <property type="component" value="Unplaced"/>
</dbReference>
<dbReference type="RefSeq" id="XP_047738597.1">
    <property type="nucleotide sequence ID" value="XM_047882641.1"/>
</dbReference>
<keyword evidence="5 13" id="KW-0067">ATP-binding</keyword>
<evidence type="ECO:0000256" key="4">
    <source>
        <dbReference type="ARBA" id="ARBA00022806"/>
    </source>
</evidence>
<keyword evidence="7 13" id="KW-0496">Mitochondrion</keyword>
<evidence type="ECO:0000259" key="15">
    <source>
        <dbReference type="Pfam" id="PF05970"/>
    </source>
</evidence>
<accession>A0A979FPH7</accession>
<dbReference type="EC" id="5.6.2.3" evidence="13"/>
<dbReference type="FunFam" id="3.40.50.300:FF:003367">
    <property type="entry name" value="ATP-dependent DNA helicase PIF1"/>
    <property type="match status" value="1"/>
</dbReference>
<dbReference type="GO" id="GO:0000723">
    <property type="term" value="P:telomere maintenance"/>
    <property type="evidence" value="ECO:0007669"/>
    <property type="project" value="InterPro"/>
</dbReference>
<proteinExistence type="inferred from homology"/>
<dbReference type="InterPro" id="IPR051055">
    <property type="entry name" value="PIF1_helicase"/>
</dbReference>
<keyword evidence="10 13" id="KW-0413">Isomerase</keyword>
<evidence type="ECO:0000259" key="16">
    <source>
        <dbReference type="Pfam" id="PF21530"/>
    </source>
</evidence>
<keyword evidence="6 13" id="KW-0238">DNA-binding</keyword>
<organism evidence="18 19">
    <name type="scientific">Hyalella azteca</name>
    <name type="common">Amphipod</name>
    <dbReference type="NCBI Taxonomy" id="294128"/>
    <lineage>
        <taxon>Eukaryota</taxon>
        <taxon>Metazoa</taxon>
        <taxon>Ecdysozoa</taxon>
        <taxon>Arthropoda</taxon>
        <taxon>Crustacea</taxon>
        <taxon>Multicrustacea</taxon>
        <taxon>Malacostraca</taxon>
        <taxon>Eumalacostraca</taxon>
        <taxon>Peracarida</taxon>
        <taxon>Amphipoda</taxon>
        <taxon>Senticaudata</taxon>
        <taxon>Talitrida</taxon>
        <taxon>Talitroidea</taxon>
        <taxon>Hyalellidae</taxon>
        <taxon>Hyalella</taxon>
    </lineage>
</organism>
<dbReference type="SUPFAM" id="SSF52540">
    <property type="entry name" value="P-loop containing nucleoside triphosphate hydrolases"/>
    <property type="match status" value="2"/>
</dbReference>
<keyword evidence="8 13" id="KW-0233">DNA recombination</keyword>
<evidence type="ECO:0000256" key="14">
    <source>
        <dbReference type="SAM" id="MobiDB-lite"/>
    </source>
</evidence>
<sequence>MANDENSIISDSTVLQQQSPIISCSITLDILDMNGTTKKSTTYKAVKLLLGRNQFRDLLLQCNCGSTVLKFQLQDFLLHKRFIKDGKATIDLKAEKTRIMIFNAPPNILLVFLKTLMAKKVAGSDKENKPIGLAAIRERLLSTLPNSFDEISPLTVKEYQTIRQGGTTAQQQRAANTAPFSSPLSSKRKRNSTNDSPKSIAKRSPLVPRPPPAILLSIEQKKVLHAVKEGFNVFFTGSAGTGKSFLLKKVIGMLPPDATAVTASTGVAACHLGGTTLHSFAGIGSGEATLEQCIAQARKPAVLRNWRLCQHLVVDEISMVDGKYFQKLEAVARAVRNSDKPFGGIQLIVCGDFLQLPPVSRTNTATFSFQTSAWRSSIQRTIELTAVRRQDDQVFIDLLQEIRMGRCSETHAALLRNTAENKLSRDGILATKLCTHKEDVSHINKRHLEQLPGQTKLFTATDTEGYTKMLDIQTPVPKLLQLKVGAQVMLLKNLSVAEGLVNGSRGIVQSFAASGFPVVKFACGVRREVGEERWQVRGGGGSLHVTRRQLPLKLAWAFSIHKSQGMTLDLVEMSLSRVFEAGQAYVALSRARNLAGLRVLDFSPSCIKANPTVLKFYRALQEH</sequence>
<evidence type="ECO:0000256" key="10">
    <source>
        <dbReference type="ARBA" id="ARBA00023235"/>
    </source>
</evidence>
<evidence type="ECO:0000256" key="2">
    <source>
        <dbReference type="ARBA" id="ARBA00022763"/>
    </source>
</evidence>
<comment type="cofactor">
    <cofactor evidence="13">
        <name>Mg(2+)</name>
        <dbReference type="ChEBI" id="CHEBI:18420"/>
    </cofactor>
</comment>
<comment type="function">
    <text evidence="13">DNA-dependent ATPase and 5'-3' DNA helicase required for the maintenance of both mitochondrial and nuclear genome stability.</text>
</comment>
<evidence type="ECO:0000256" key="12">
    <source>
        <dbReference type="ARBA" id="ARBA00065873"/>
    </source>
</evidence>
<feature type="domain" description="PIF1/LRR1 pleckstrin homology" evidence="17">
    <location>
        <begin position="22"/>
        <end position="129"/>
    </location>
</feature>
<comment type="subcellular location">
    <subcellularLocation>
        <location evidence="13">Nucleus</location>
    </subcellularLocation>
    <subcellularLocation>
        <location evidence="13">Mitochondrion</location>
    </subcellularLocation>
</comment>
<dbReference type="AlphaFoldDB" id="A0A979FPH7"/>
<keyword evidence="9 13" id="KW-0234">DNA repair</keyword>
<evidence type="ECO:0000256" key="5">
    <source>
        <dbReference type="ARBA" id="ARBA00022840"/>
    </source>
</evidence>
<dbReference type="InterPro" id="IPR010285">
    <property type="entry name" value="DNA_helicase_pif1-like_DEAD"/>
</dbReference>
<dbReference type="GO" id="GO:0003677">
    <property type="term" value="F:DNA binding"/>
    <property type="evidence" value="ECO:0007669"/>
    <property type="project" value="UniProtKB-KW"/>
</dbReference>
<dbReference type="GO" id="GO:0043139">
    <property type="term" value="F:5'-3' DNA helicase activity"/>
    <property type="evidence" value="ECO:0007669"/>
    <property type="project" value="UniProtKB-UniRule"/>
</dbReference>
<keyword evidence="18" id="KW-1185">Reference proteome</keyword>
<keyword evidence="3 13" id="KW-0378">Hydrolase</keyword>
<evidence type="ECO:0000256" key="13">
    <source>
        <dbReference type="HAMAP-Rule" id="MF_03176"/>
    </source>
</evidence>
<dbReference type="GO" id="GO:0005634">
    <property type="term" value="C:nucleus"/>
    <property type="evidence" value="ECO:0007669"/>
    <property type="project" value="UniProtKB-SubCell"/>
</dbReference>
<comment type="subunit">
    <text evidence="12">Monomer. Interacts with telomerase.</text>
</comment>
<feature type="domain" description="DNA helicase Pif1-like DEAD-box helicase" evidence="15">
    <location>
        <begin position="216"/>
        <end position="411"/>
    </location>
</feature>
<dbReference type="Pfam" id="PF05970">
    <property type="entry name" value="PIF1"/>
    <property type="match status" value="1"/>
</dbReference>
<feature type="region of interest" description="Disordered" evidence="14">
    <location>
        <begin position="165"/>
        <end position="207"/>
    </location>
</feature>
<evidence type="ECO:0000256" key="6">
    <source>
        <dbReference type="ARBA" id="ARBA00023125"/>
    </source>
</evidence>
<dbReference type="Gene3D" id="3.40.50.300">
    <property type="entry name" value="P-loop containing nucleotide triphosphate hydrolases"/>
    <property type="match status" value="1"/>
</dbReference>
<evidence type="ECO:0000256" key="8">
    <source>
        <dbReference type="ARBA" id="ARBA00023172"/>
    </source>
</evidence>
<feature type="DNA-binding region" evidence="13">
    <location>
        <begin position="583"/>
        <end position="602"/>
    </location>
</feature>
<evidence type="ECO:0000313" key="18">
    <source>
        <dbReference type="Proteomes" id="UP000694843"/>
    </source>
</evidence>
<dbReference type="PANTHER" id="PTHR47642:SF7">
    <property type="entry name" value="ATP-DEPENDENT DNA HELICASE PIF1"/>
    <property type="match status" value="1"/>
</dbReference>
<evidence type="ECO:0000313" key="19">
    <source>
        <dbReference type="RefSeq" id="XP_047738597.1"/>
    </source>
</evidence>
<dbReference type="InterPro" id="IPR048293">
    <property type="entry name" value="PIF1_RRM3_pfh1"/>
</dbReference>
<comment type="similarity">
    <text evidence="13">Belongs to the helicase family. PIF1 subfamily.</text>
</comment>
<dbReference type="Pfam" id="PF21530">
    <property type="entry name" value="Pif1_2B_dom"/>
    <property type="match status" value="1"/>
</dbReference>
<dbReference type="InterPro" id="IPR049163">
    <property type="entry name" value="Pif1-like_2B_dom"/>
</dbReference>
<dbReference type="InterPro" id="IPR057437">
    <property type="entry name" value="PIF1/LRR1_PH"/>
</dbReference>
<dbReference type="GO" id="GO:0005524">
    <property type="term" value="F:ATP binding"/>
    <property type="evidence" value="ECO:0007669"/>
    <property type="project" value="UniProtKB-UniRule"/>
</dbReference>
<dbReference type="FunFam" id="3.40.50.300:FF:000805">
    <property type="entry name" value="ATP-dependent DNA helicase PIF1"/>
    <property type="match status" value="1"/>
</dbReference>
<dbReference type="PANTHER" id="PTHR47642">
    <property type="entry name" value="ATP-DEPENDENT DNA HELICASE"/>
    <property type="match status" value="1"/>
</dbReference>
<evidence type="ECO:0000256" key="9">
    <source>
        <dbReference type="ARBA" id="ARBA00023204"/>
    </source>
</evidence>
<evidence type="ECO:0000259" key="17">
    <source>
        <dbReference type="Pfam" id="PF25344"/>
    </source>
</evidence>
<keyword evidence="11 13" id="KW-0539">Nucleus</keyword>
<dbReference type="GO" id="GO:0006281">
    <property type="term" value="P:DNA repair"/>
    <property type="evidence" value="ECO:0007669"/>
    <property type="project" value="UniProtKB-UniRule"/>
</dbReference>
<dbReference type="GO" id="GO:0016787">
    <property type="term" value="F:hydrolase activity"/>
    <property type="evidence" value="ECO:0007669"/>
    <property type="project" value="UniProtKB-KW"/>
</dbReference>
<keyword evidence="2 13" id="KW-0227">DNA damage</keyword>
<protein>
    <recommendedName>
        <fullName evidence="13">ATP-dependent DNA helicase PIF1</fullName>
        <ecNumber evidence="13">5.6.2.3</ecNumber>
    </recommendedName>
    <alternativeName>
        <fullName evidence="13">DNA 5'-3' helicase PIF1</fullName>
    </alternativeName>
    <alternativeName>
        <fullName evidence="13">DNA repair and recombination helicase PIF1</fullName>
    </alternativeName>
</protein>
<feature type="binding site" evidence="13">
    <location>
        <begin position="237"/>
        <end position="244"/>
    </location>
    <ligand>
        <name>ATP</name>
        <dbReference type="ChEBI" id="CHEBI:30616"/>
    </ligand>
</feature>
<feature type="domain" description="DNA helicase Pif1-like 2B" evidence="16">
    <location>
        <begin position="468"/>
        <end position="510"/>
    </location>
</feature>
<evidence type="ECO:0000256" key="1">
    <source>
        <dbReference type="ARBA" id="ARBA00022741"/>
    </source>
</evidence>
<dbReference type="HAMAP" id="MF_03176">
    <property type="entry name" value="PIF1"/>
    <property type="match status" value="1"/>
</dbReference>
<dbReference type="GeneID" id="108681678"/>
<keyword evidence="1 13" id="KW-0547">Nucleotide-binding</keyword>
<evidence type="ECO:0000256" key="11">
    <source>
        <dbReference type="ARBA" id="ARBA00023242"/>
    </source>
</evidence>
<dbReference type="InterPro" id="IPR027417">
    <property type="entry name" value="P-loop_NTPase"/>
</dbReference>
<dbReference type="GO" id="GO:0006310">
    <property type="term" value="P:DNA recombination"/>
    <property type="evidence" value="ECO:0007669"/>
    <property type="project" value="UniProtKB-UniRule"/>
</dbReference>
<comment type="catalytic activity">
    <reaction evidence="13">
        <text>ATP + H2O = ADP + phosphate + H(+)</text>
        <dbReference type="Rhea" id="RHEA:13065"/>
        <dbReference type="ChEBI" id="CHEBI:15377"/>
        <dbReference type="ChEBI" id="CHEBI:15378"/>
        <dbReference type="ChEBI" id="CHEBI:30616"/>
        <dbReference type="ChEBI" id="CHEBI:43474"/>
        <dbReference type="ChEBI" id="CHEBI:456216"/>
        <dbReference type="EC" id="5.6.2.3"/>
    </reaction>
</comment>
<evidence type="ECO:0000256" key="7">
    <source>
        <dbReference type="ARBA" id="ARBA00023128"/>
    </source>
</evidence>
<feature type="compositionally biased region" description="Low complexity" evidence="14">
    <location>
        <begin position="165"/>
        <end position="178"/>
    </location>
</feature>
<evidence type="ECO:0000256" key="3">
    <source>
        <dbReference type="ARBA" id="ARBA00022801"/>
    </source>
</evidence>
<gene>
    <name evidence="19" type="primary">LOC108681678</name>
    <name evidence="13" type="synonym">PIF1</name>
</gene>
<keyword evidence="4 13" id="KW-0347">Helicase</keyword>
<dbReference type="CTD" id="80119"/>